<sequence length="398" mass="44416">MPDVPVSVQQAIHTLKRRESDPLCAYVYDLPGLRDRIRGIVECLPAGCEMFYAAKANPALPVLGALAPFVRGFEVASGGELNWVRRHFPETPVIFGGPGKLVSDLEAAIDQNVERIHVESLLELRHLCDIADRKQIHQDILLRINLELPDTPSTRLTMGGVPTPFGMEEACIPDALALLARQNRVRLRGFHFHLMSHQLDEKCHIALIRHYLESVRAWETTYSLDLAEINVGGGIGINYIQPDRQFDWPGFCAGLDELLQTHSDRAWNIRFECGRFITAPCGFYVSEVLDVKRCGEEWFAVCRGGTHHFRTPAAQAHNHPFEVLPAAGTTTESPGVEGNPVTLVGQLCTPKDVFARRVHVDSLGVGDQVVFHYAGAYAWNISHQAFLMHPHPNEVFIE</sequence>
<dbReference type="STRING" id="1137280.D777_03332"/>
<evidence type="ECO:0000313" key="7">
    <source>
        <dbReference type="EMBL" id="KEF30156.1"/>
    </source>
</evidence>
<dbReference type="Proteomes" id="UP000035057">
    <property type="component" value="Unassembled WGS sequence"/>
</dbReference>
<comment type="cofactor">
    <cofactor evidence="1 3">
        <name>pyridoxal 5'-phosphate</name>
        <dbReference type="ChEBI" id="CHEBI:597326"/>
    </cofactor>
</comment>
<dbReference type="OrthoDB" id="9802147at2"/>
<dbReference type="GO" id="GO:0009089">
    <property type="term" value="P:lysine biosynthetic process via diaminopimelate"/>
    <property type="evidence" value="ECO:0007669"/>
    <property type="project" value="TreeGrafter"/>
</dbReference>
<gene>
    <name evidence="7" type="ORF">D777_03332</name>
</gene>
<dbReference type="PRINTS" id="PR01179">
    <property type="entry name" value="ODADCRBXLASE"/>
</dbReference>
<reference evidence="7 8" key="1">
    <citation type="submission" date="2012-12" db="EMBL/GenBank/DDBJ databases">
        <title>Genome assembly of Marinobacter sp. AK21.</title>
        <authorList>
            <person name="Khatri I."/>
            <person name="Kumar R."/>
            <person name="Vaidya B."/>
            <person name="Subramanian S."/>
            <person name="Pinnaka A."/>
        </authorList>
    </citation>
    <scope>NUCLEOTIDE SEQUENCE [LARGE SCALE GENOMIC DNA]</scope>
    <source>
        <strain evidence="7 8">AK21</strain>
    </source>
</reference>
<evidence type="ECO:0000259" key="6">
    <source>
        <dbReference type="Pfam" id="PF02784"/>
    </source>
</evidence>
<dbReference type="PRINTS" id="PR01182">
    <property type="entry name" value="ORNDCRBXLASE"/>
</dbReference>
<evidence type="ECO:0000256" key="1">
    <source>
        <dbReference type="ARBA" id="ARBA00001933"/>
    </source>
</evidence>
<feature type="active site" description="Proton donor" evidence="3">
    <location>
        <position position="348"/>
    </location>
</feature>
<dbReference type="GO" id="GO:0008836">
    <property type="term" value="F:diaminopimelate decarboxylase activity"/>
    <property type="evidence" value="ECO:0007669"/>
    <property type="project" value="TreeGrafter"/>
</dbReference>
<dbReference type="PANTHER" id="PTHR43727">
    <property type="entry name" value="DIAMINOPIMELATE DECARBOXYLASE"/>
    <property type="match status" value="1"/>
</dbReference>
<dbReference type="PANTHER" id="PTHR43727:SF2">
    <property type="entry name" value="GROUP IV DECARBOXYLASE"/>
    <property type="match status" value="1"/>
</dbReference>
<dbReference type="RefSeq" id="WP_036134071.1">
    <property type="nucleotide sequence ID" value="NZ_ANIE01000009.1"/>
</dbReference>
<dbReference type="GO" id="GO:0006596">
    <property type="term" value="P:polyamine biosynthetic process"/>
    <property type="evidence" value="ECO:0007669"/>
    <property type="project" value="InterPro"/>
</dbReference>
<dbReference type="PATRIC" id="fig|1137280.3.peg.3148"/>
<keyword evidence="8" id="KW-1185">Reference proteome</keyword>
<evidence type="ECO:0000259" key="5">
    <source>
        <dbReference type="Pfam" id="PF00278"/>
    </source>
</evidence>
<name>A0A072MY43_9GAMM</name>
<evidence type="ECO:0000313" key="8">
    <source>
        <dbReference type="Proteomes" id="UP000035057"/>
    </source>
</evidence>
<comment type="similarity">
    <text evidence="4">Belongs to the Orn/Lys/Arg decarboxylase class-II family.</text>
</comment>
<dbReference type="AlphaFoldDB" id="A0A072MY43"/>
<dbReference type="Pfam" id="PF02784">
    <property type="entry name" value="Orn_Arg_deC_N"/>
    <property type="match status" value="1"/>
</dbReference>
<proteinExistence type="inferred from homology"/>
<dbReference type="InterPro" id="IPR000183">
    <property type="entry name" value="Orn/DAP/Arg_de-COase"/>
</dbReference>
<dbReference type="InterPro" id="IPR022643">
    <property type="entry name" value="De-COase2_C"/>
</dbReference>
<dbReference type="Gene3D" id="3.20.20.10">
    <property type="entry name" value="Alanine racemase"/>
    <property type="match status" value="1"/>
</dbReference>
<dbReference type="Pfam" id="PF00278">
    <property type="entry name" value="Orn_DAP_Arg_deC"/>
    <property type="match status" value="1"/>
</dbReference>
<keyword evidence="2 3" id="KW-0663">Pyridoxal phosphate</keyword>
<dbReference type="InterPro" id="IPR029066">
    <property type="entry name" value="PLP-binding_barrel"/>
</dbReference>
<feature type="domain" description="Orn/DAP/Arg decarboxylase 2 C-terminal" evidence="5">
    <location>
        <begin position="26"/>
        <end position="375"/>
    </location>
</feature>
<dbReference type="SUPFAM" id="SSF51419">
    <property type="entry name" value="PLP-binding barrel"/>
    <property type="match status" value="1"/>
</dbReference>
<dbReference type="InterPro" id="IPR002433">
    <property type="entry name" value="Orn_de-COase"/>
</dbReference>
<protein>
    <submittedName>
        <fullName evidence="7">Vibrioferrin decarboxylase protein PvsE</fullName>
    </submittedName>
</protein>
<dbReference type="InterPro" id="IPR009006">
    <property type="entry name" value="Ala_racemase/Decarboxylase_C"/>
</dbReference>
<accession>A0A072MY43</accession>
<evidence type="ECO:0000256" key="2">
    <source>
        <dbReference type="ARBA" id="ARBA00022898"/>
    </source>
</evidence>
<feature type="modified residue" description="N6-(pyridoxal phosphate)lysine" evidence="3">
    <location>
        <position position="55"/>
    </location>
</feature>
<feature type="domain" description="Orn/DAP/Arg decarboxylase 2 N-terminal" evidence="6">
    <location>
        <begin position="35"/>
        <end position="279"/>
    </location>
</feature>
<comment type="caution">
    <text evidence="7">The sequence shown here is derived from an EMBL/GenBank/DDBJ whole genome shotgun (WGS) entry which is preliminary data.</text>
</comment>
<dbReference type="InterPro" id="IPR022644">
    <property type="entry name" value="De-COase2_N"/>
</dbReference>
<dbReference type="CDD" id="cd06843">
    <property type="entry name" value="PLPDE_III_PvsE_like"/>
    <property type="match status" value="1"/>
</dbReference>
<evidence type="ECO:0000256" key="3">
    <source>
        <dbReference type="PIRSR" id="PIRSR600183-50"/>
    </source>
</evidence>
<evidence type="ECO:0000256" key="4">
    <source>
        <dbReference type="RuleBase" id="RU003737"/>
    </source>
</evidence>
<dbReference type="SUPFAM" id="SSF50621">
    <property type="entry name" value="Alanine racemase C-terminal domain-like"/>
    <property type="match status" value="1"/>
</dbReference>
<dbReference type="EMBL" id="ANIE01000009">
    <property type="protein sequence ID" value="KEF30156.1"/>
    <property type="molecule type" value="Genomic_DNA"/>
</dbReference>
<organism evidence="7 8">
    <name type="scientific">Marinobacter nitratireducens</name>
    <dbReference type="NCBI Taxonomy" id="1137280"/>
    <lineage>
        <taxon>Bacteria</taxon>
        <taxon>Pseudomonadati</taxon>
        <taxon>Pseudomonadota</taxon>
        <taxon>Gammaproteobacteria</taxon>
        <taxon>Pseudomonadales</taxon>
        <taxon>Marinobacteraceae</taxon>
        <taxon>Marinobacter</taxon>
    </lineage>
</organism>
<dbReference type="Gene3D" id="2.40.37.10">
    <property type="entry name" value="Lyase, Ornithine Decarboxylase, Chain A, domain 1"/>
    <property type="match status" value="1"/>
</dbReference>